<evidence type="ECO:0000313" key="6">
    <source>
        <dbReference type="Proteomes" id="UP001157974"/>
    </source>
</evidence>
<proteinExistence type="inferred from homology"/>
<dbReference type="GO" id="GO:0006606">
    <property type="term" value="P:protein import into nucleus"/>
    <property type="evidence" value="ECO:0007669"/>
    <property type="project" value="TreeGrafter"/>
</dbReference>
<keyword evidence="3" id="KW-0653">Protein transport</keyword>
<accession>A0AAV8V491</accession>
<gene>
    <name evidence="5" type="ORF">NDN08_005293</name>
</gene>
<dbReference type="InterPro" id="IPR007681">
    <property type="entry name" value="Mog1"/>
</dbReference>
<dbReference type="Pfam" id="PF04603">
    <property type="entry name" value="Mog1"/>
    <property type="match status" value="1"/>
</dbReference>
<feature type="signal peptide" evidence="4">
    <location>
        <begin position="1"/>
        <end position="17"/>
    </location>
</feature>
<comment type="similarity">
    <text evidence="1">Belongs to the MOG1 family.</text>
</comment>
<dbReference type="GO" id="GO:0005634">
    <property type="term" value="C:nucleus"/>
    <property type="evidence" value="ECO:0007669"/>
    <property type="project" value="TreeGrafter"/>
</dbReference>
<name>A0AAV8V491_9RHOD</name>
<comment type="caution">
    <text evidence="5">The sequence shown here is derived from an EMBL/GenBank/DDBJ whole genome shotgun (WGS) entry which is preliminary data.</text>
</comment>
<dbReference type="PANTHER" id="PTHR15837">
    <property type="entry name" value="RAN GUANINE NUCLEOTIDE RELEASE FACTOR"/>
    <property type="match status" value="1"/>
</dbReference>
<keyword evidence="2" id="KW-0813">Transport</keyword>
<dbReference type="PANTHER" id="PTHR15837:SF0">
    <property type="entry name" value="RAN GUANINE NUCLEOTIDE RELEASE FACTOR"/>
    <property type="match status" value="1"/>
</dbReference>
<evidence type="ECO:0000313" key="5">
    <source>
        <dbReference type="EMBL" id="KAJ8908588.1"/>
    </source>
</evidence>
<dbReference type="SUPFAM" id="SSF55724">
    <property type="entry name" value="Mog1p/PsbP-like"/>
    <property type="match status" value="1"/>
</dbReference>
<evidence type="ECO:0000256" key="4">
    <source>
        <dbReference type="SAM" id="SignalP"/>
    </source>
</evidence>
<organism evidence="5 6">
    <name type="scientific">Rhodosorus marinus</name>
    <dbReference type="NCBI Taxonomy" id="101924"/>
    <lineage>
        <taxon>Eukaryota</taxon>
        <taxon>Rhodophyta</taxon>
        <taxon>Stylonematophyceae</taxon>
        <taxon>Stylonematales</taxon>
        <taxon>Stylonemataceae</taxon>
        <taxon>Rhodosorus</taxon>
    </lineage>
</organism>
<dbReference type="GO" id="GO:0031267">
    <property type="term" value="F:small GTPase binding"/>
    <property type="evidence" value="ECO:0007669"/>
    <property type="project" value="TreeGrafter"/>
</dbReference>
<dbReference type="GO" id="GO:0005085">
    <property type="term" value="F:guanyl-nucleotide exchange factor activity"/>
    <property type="evidence" value="ECO:0007669"/>
    <property type="project" value="TreeGrafter"/>
</dbReference>
<protein>
    <submittedName>
        <fullName evidence="5">Uncharacterized protein</fullName>
    </submittedName>
</protein>
<dbReference type="InterPro" id="IPR016123">
    <property type="entry name" value="Mog1/PsbP_a/b/a-sand"/>
</dbReference>
<feature type="chain" id="PRO_5043529907" evidence="4">
    <location>
        <begin position="18"/>
        <end position="262"/>
    </location>
</feature>
<dbReference type="Proteomes" id="UP001157974">
    <property type="component" value="Unassembled WGS sequence"/>
</dbReference>
<sequence length="262" mass="29463">MIMRARLWILPARLVLCSLVLPSKRELEHVLMGLSCRHRDEQALEFCVDFLSLEYSVISFQQETNMVQDRNWTVRKLYGGAMEVNLPQEFEDMSDVRLVPDYQEVFADAGTDRSVIIECMQMGLCGAERAAAWHFENLVSEMEAQNSELQDAAGVTQQEAMNLDMSKVSPTKAVGTIVAPKFRDETVKANTVEMSIACLRLSSVTTDLLITVNYPLFIHSESSAARDGASVQNDPNQASERRRLFEGILSSFKILDWGLFGL</sequence>
<keyword evidence="4" id="KW-0732">Signal</keyword>
<evidence type="ECO:0000256" key="3">
    <source>
        <dbReference type="ARBA" id="ARBA00022927"/>
    </source>
</evidence>
<reference evidence="5 6" key="1">
    <citation type="journal article" date="2023" name="Nat. Commun.">
        <title>Origin of minicircular mitochondrial genomes in red algae.</title>
        <authorList>
            <person name="Lee Y."/>
            <person name="Cho C.H."/>
            <person name="Lee Y.M."/>
            <person name="Park S.I."/>
            <person name="Yang J.H."/>
            <person name="West J.A."/>
            <person name="Bhattacharya D."/>
            <person name="Yoon H.S."/>
        </authorList>
    </citation>
    <scope>NUCLEOTIDE SEQUENCE [LARGE SCALE GENOMIC DNA]</scope>
    <source>
        <strain evidence="5 6">CCMP1338</strain>
        <tissue evidence="5">Whole cell</tissue>
    </source>
</reference>
<keyword evidence="6" id="KW-1185">Reference proteome</keyword>
<evidence type="ECO:0000256" key="2">
    <source>
        <dbReference type="ARBA" id="ARBA00022448"/>
    </source>
</evidence>
<dbReference type="AlphaFoldDB" id="A0AAV8V491"/>
<dbReference type="EMBL" id="JAMWBK010000001">
    <property type="protein sequence ID" value="KAJ8908588.1"/>
    <property type="molecule type" value="Genomic_DNA"/>
</dbReference>
<evidence type="ECO:0000256" key="1">
    <source>
        <dbReference type="ARBA" id="ARBA00010307"/>
    </source>
</evidence>
<dbReference type="Gene3D" id="3.40.1000.10">
    <property type="entry name" value="Mog1/PsbP, alpha/beta/alpha sandwich"/>
    <property type="match status" value="1"/>
</dbReference>